<proteinExistence type="inferred from homology"/>
<dbReference type="OrthoDB" id="18302at2759"/>
<dbReference type="EMBL" id="AGNL01010189">
    <property type="protein sequence ID" value="EJK69358.1"/>
    <property type="molecule type" value="Genomic_DNA"/>
</dbReference>
<gene>
    <name evidence="3" type="ORF">THAOC_09396</name>
</gene>
<dbReference type="InterPro" id="IPR051624">
    <property type="entry name" value="RMD1/Sad1-interacting"/>
</dbReference>
<dbReference type="GO" id="GO:0005739">
    <property type="term" value="C:mitochondrion"/>
    <property type="evidence" value="ECO:0007669"/>
    <property type="project" value="UniProtKB-ARBA"/>
</dbReference>
<sequence>MFVMRLGSSVGRPCCRRSVVRESLAPIACFAVESSQNRPSSHNRHYATETKNKVVRIKTTRVNTERIKRDHLSGYRYRLLKKTPMLTNDEIACDRSSKGFSMETERRYGREDINKNIADAEITTVMTSGRRRRRRPMSGHGMEDAISDRMRVRVRSFQAASSIDIASVFSKVFGGSSRSSSPKALDHHSRHPLSDLLETRTPLNHVFGRTNIIIQLPPLCSDLVDASPHQSDSVPRYVVVHRFGSVVFFNLSTKDASRILQEVKRHAVDPVSAGFERREHYEVALQPSLEGASGLMTADRAMVRSLDMNTVGIVSDIMGQTVALDFYNETVDELLANFSSVNSTVEKTGCFTSMERKTLFQVVARNNALFIDMVHIGIKDRSDTAWHLSQYESLHEQMRQEFDLEDRFKVSARMTPRINQTLSIIHSFPKDIEFKLNLIQQNSKFFLEVLHAQKSNTLEWVIIVLIGFECVLMILDMSGAGAHLLSGSGKAVTHDWPPHLQSEQVIVQLFSQYMSVLEAWLAPNPKAVT</sequence>
<dbReference type="InterPro" id="IPR003734">
    <property type="entry name" value="DUF155"/>
</dbReference>
<organism evidence="3 4">
    <name type="scientific">Thalassiosira oceanica</name>
    <name type="common">Marine diatom</name>
    <dbReference type="NCBI Taxonomy" id="159749"/>
    <lineage>
        <taxon>Eukaryota</taxon>
        <taxon>Sar</taxon>
        <taxon>Stramenopiles</taxon>
        <taxon>Ochrophyta</taxon>
        <taxon>Bacillariophyta</taxon>
        <taxon>Coscinodiscophyceae</taxon>
        <taxon>Thalassiosirophycidae</taxon>
        <taxon>Thalassiosirales</taxon>
        <taxon>Thalassiosiraceae</taxon>
        <taxon>Thalassiosira</taxon>
    </lineage>
</organism>
<accession>K0SSQ0</accession>
<feature type="domain" description="DUF155" evidence="2">
    <location>
        <begin position="238"/>
        <end position="410"/>
    </location>
</feature>
<dbReference type="Pfam" id="PF02582">
    <property type="entry name" value="DUF155"/>
    <property type="match status" value="1"/>
</dbReference>
<evidence type="ECO:0000313" key="3">
    <source>
        <dbReference type="EMBL" id="EJK69358.1"/>
    </source>
</evidence>
<comment type="similarity">
    <text evidence="1">Belongs to the RMD1/sif2 family.</text>
</comment>
<comment type="caution">
    <text evidence="3">The sequence shown here is derived from an EMBL/GenBank/DDBJ whole genome shotgun (WGS) entry which is preliminary data.</text>
</comment>
<dbReference type="eggNOG" id="KOG2861">
    <property type="taxonomic scope" value="Eukaryota"/>
</dbReference>
<protein>
    <recommendedName>
        <fullName evidence="2">DUF155 domain-containing protein</fullName>
    </recommendedName>
</protein>
<keyword evidence="4" id="KW-1185">Reference proteome</keyword>
<dbReference type="PANTHER" id="PTHR16255">
    <property type="entry name" value="REQUIRED FOR MEIOTIC NUCLEAR DIVISION PROTEIN 1 HOMOLOG"/>
    <property type="match status" value="1"/>
</dbReference>
<evidence type="ECO:0000259" key="2">
    <source>
        <dbReference type="Pfam" id="PF02582"/>
    </source>
</evidence>
<dbReference type="PANTHER" id="PTHR16255:SF6">
    <property type="entry name" value="PROTEIN RETARDED ROOT GROWTH-LIKE"/>
    <property type="match status" value="1"/>
</dbReference>
<evidence type="ECO:0000256" key="1">
    <source>
        <dbReference type="ARBA" id="ARBA00008306"/>
    </source>
</evidence>
<dbReference type="AlphaFoldDB" id="K0SSQ0"/>
<name>K0SSQ0_THAOC</name>
<evidence type="ECO:0000313" key="4">
    <source>
        <dbReference type="Proteomes" id="UP000266841"/>
    </source>
</evidence>
<dbReference type="Proteomes" id="UP000266841">
    <property type="component" value="Unassembled WGS sequence"/>
</dbReference>
<reference evidence="3 4" key="1">
    <citation type="journal article" date="2012" name="Genome Biol.">
        <title>Genome and low-iron response of an oceanic diatom adapted to chronic iron limitation.</title>
        <authorList>
            <person name="Lommer M."/>
            <person name="Specht M."/>
            <person name="Roy A.S."/>
            <person name="Kraemer L."/>
            <person name="Andreson R."/>
            <person name="Gutowska M.A."/>
            <person name="Wolf J."/>
            <person name="Bergner S.V."/>
            <person name="Schilhabel M.B."/>
            <person name="Klostermeier U.C."/>
            <person name="Beiko R.G."/>
            <person name="Rosenstiel P."/>
            <person name="Hippler M."/>
            <person name="Laroche J."/>
        </authorList>
    </citation>
    <scope>NUCLEOTIDE SEQUENCE [LARGE SCALE GENOMIC DNA]</scope>
    <source>
        <strain evidence="3 4">CCMP1005</strain>
    </source>
</reference>
<dbReference type="OMA" id="PRINQTL"/>